<protein>
    <submittedName>
        <fullName evidence="5">Uncharacterized protein</fullName>
    </submittedName>
</protein>
<organism evidence="5 6">
    <name type="scientific">Daphnia galeata</name>
    <dbReference type="NCBI Taxonomy" id="27404"/>
    <lineage>
        <taxon>Eukaryota</taxon>
        <taxon>Metazoa</taxon>
        <taxon>Ecdysozoa</taxon>
        <taxon>Arthropoda</taxon>
        <taxon>Crustacea</taxon>
        <taxon>Branchiopoda</taxon>
        <taxon>Diplostraca</taxon>
        <taxon>Cladocera</taxon>
        <taxon>Anomopoda</taxon>
        <taxon>Daphniidae</taxon>
        <taxon>Daphnia</taxon>
    </lineage>
</organism>
<dbReference type="PANTHER" id="PTHR45783:SF3">
    <property type="entry name" value="KINESIN LIGHT CHAIN"/>
    <property type="match status" value="1"/>
</dbReference>
<dbReference type="PANTHER" id="PTHR45783">
    <property type="entry name" value="KINESIN LIGHT CHAIN"/>
    <property type="match status" value="1"/>
</dbReference>
<keyword evidence="6" id="KW-1185">Reference proteome</keyword>
<dbReference type="Gene3D" id="1.25.40.10">
    <property type="entry name" value="Tetratricopeptide repeat domain"/>
    <property type="match status" value="1"/>
</dbReference>
<sequence>MDFNSSWHPLVFLIHISKEESTTDVLHKVKSDDPSIVLFPDDDAETIVVVAAALDILAILCGNRGKYKNAEPLCKRALEIREKFPGETEHLGLNREKTMKLRGVFSKH</sequence>
<keyword evidence="4" id="KW-0802">TPR repeat</keyword>
<gene>
    <name evidence="5" type="ORF">DGAL_LOCUS1475</name>
</gene>
<reference evidence="5" key="1">
    <citation type="submission" date="2021-11" db="EMBL/GenBank/DDBJ databases">
        <authorList>
            <person name="Schell T."/>
        </authorList>
    </citation>
    <scope>NUCLEOTIDE SEQUENCE</scope>
    <source>
        <strain evidence="5">M5</strain>
    </source>
</reference>
<evidence type="ECO:0000256" key="1">
    <source>
        <dbReference type="ARBA" id="ARBA00004496"/>
    </source>
</evidence>
<comment type="subcellular location">
    <subcellularLocation>
        <location evidence="1">Cytoplasm</location>
    </subcellularLocation>
</comment>
<dbReference type="InterPro" id="IPR011990">
    <property type="entry name" value="TPR-like_helical_dom_sf"/>
</dbReference>
<dbReference type="AlphaFoldDB" id="A0A8J2WCS2"/>
<keyword evidence="3" id="KW-0677">Repeat</keyword>
<name>A0A8J2WCS2_9CRUS</name>
<dbReference type="InterPro" id="IPR002151">
    <property type="entry name" value="Kinesin_light"/>
</dbReference>
<evidence type="ECO:0000256" key="4">
    <source>
        <dbReference type="ARBA" id="ARBA00022803"/>
    </source>
</evidence>
<proteinExistence type="predicted"/>
<keyword evidence="2" id="KW-0963">Cytoplasm</keyword>
<evidence type="ECO:0000313" key="6">
    <source>
        <dbReference type="Proteomes" id="UP000789390"/>
    </source>
</evidence>
<dbReference type="GO" id="GO:0005737">
    <property type="term" value="C:cytoplasm"/>
    <property type="evidence" value="ECO:0007669"/>
    <property type="project" value="UniProtKB-SubCell"/>
</dbReference>
<dbReference type="Proteomes" id="UP000789390">
    <property type="component" value="Unassembled WGS sequence"/>
</dbReference>
<evidence type="ECO:0000256" key="2">
    <source>
        <dbReference type="ARBA" id="ARBA00022490"/>
    </source>
</evidence>
<comment type="caution">
    <text evidence="5">The sequence shown here is derived from an EMBL/GenBank/DDBJ whole genome shotgun (WGS) entry which is preliminary data.</text>
</comment>
<evidence type="ECO:0000256" key="3">
    <source>
        <dbReference type="ARBA" id="ARBA00022737"/>
    </source>
</evidence>
<dbReference type="GO" id="GO:0019894">
    <property type="term" value="F:kinesin binding"/>
    <property type="evidence" value="ECO:0007669"/>
    <property type="project" value="TreeGrafter"/>
</dbReference>
<dbReference type="EMBL" id="CAKKLH010000017">
    <property type="protein sequence ID" value="CAH0099341.1"/>
    <property type="molecule type" value="Genomic_DNA"/>
</dbReference>
<dbReference type="GO" id="GO:0005871">
    <property type="term" value="C:kinesin complex"/>
    <property type="evidence" value="ECO:0007669"/>
    <property type="project" value="InterPro"/>
</dbReference>
<evidence type="ECO:0000313" key="5">
    <source>
        <dbReference type="EMBL" id="CAH0099341.1"/>
    </source>
</evidence>
<dbReference type="GO" id="GO:0007018">
    <property type="term" value="P:microtubule-based movement"/>
    <property type="evidence" value="ECO:0007669"/>
    <property type="project" value="TreeGrafter"/>
</dbReference>
<accession>A0A8J2WCS2</accession>